<feature type="transmembrane region" description="Helical" evidence="1">
    <location>
        <begin position="6"/>
        <end position="39"/>
    </location>
</feature>
<dbReference type="AlphaFoldDB" id="E6N6S4"/>
<accession>E6N6S4</accession>
<evidence type="ECO:0000313" key="3">
    <source>
        <dbReference type="EMBL" id="BAJ50791.1"/>
    </source>
</evidence>
<evidence type="ECO:0000313" key="4">
    <source>
        <dbReference type="Proteomes" id="UP000008120"/>
    </source>
</evidence>
<dbReference type="Proteomes" id="UP000008120">
    <property type="component" value="Chromosome"/>
</dbReference>
<reference evidence="2 4" key="1">
    <citation type="journal article" date="2005" name="Environ. Microbiol.">
        <title>Genetic and functional properties of uncultivated thermophilic crenarchaeotes from a subsurface gold mine as revealed by analysis of genome fragments.</title>
        <authorList>
            <person name="Nunoura T."/>
            <person name="Hirayama H."/>
            <person name="Takami H."/>
            <person name="Oida H."/>
            <person name="Nishi S."/>
            <person name="Shimamura S."/>
            <person name="Suzuki Y."/>
            <person name="Inagaki F."/>
            <person name="Takai K."/>
            <person name="Nealson K.H."/>
            <person name="Horikoshi K."/>
        </authorList>
    </citation>
    <scope>NUCLEOTIDE SEQUENCE [LARGE SCALE GENOMIC DNA]</scope>
</reference>
<evidence type="ECO:0008006" key="5">
    <source>
        <dbReference type="Google" id="ProtNLM"/>
    </source>
</evidence>
<dbReference type="BioCyc" id="CCAL311458:G131R-946-MONOMER"/>
<keyword evidence="1" id="KW-0472">Membrane</keyword>
<sequence>MIEWLLGFFGVLFLFFGLVSLPSSIPGLAIGAAMLYMLFRIRDGWSRKPVKVYSDGSITLGKELFGRNMIKSVTVVSEHLEPGLIIGQSVLSYELVTELQLDLVDGSRRRLRLKSGDSSAFLNALEKTNMG</sequence>
<protein>
    <recommendedName>
        <fullName evidence="5">PH domain-containing protein</fullName>
    </recommendedName>
</protein>
<name>E6N6S4_CALS0</name>
<gene>
    <name evidence="3" type="ORF">CSUB_C0936</name>
    <name evidence="2" type="ORF">HGMM_F17C01C22</name>
</gene>
<reference evidence="2 4" key="2">
    <citation type="journal article" date="2011" name="Nucleic Acids Res.">
        <title>Insights into the evolution of Archaea and eukaryotic protein modifier systems revealed by the genome of a novel archaeal group.</title>
        <authorList>
            <person name="Nunoura T."/>
            <person name="Takaki Y."/>
            <person name="Kakuta J."/>
            <person name="Nishi S."/>
            <person name="Sugahara J."/>
            <person name="Kazama H."/>
            <person name="Chee G."/>
            <person name="Hattori M."/>
            <person name="Kanai A."/>
            <person name="Atomi H."/>
            <person name="Takai K."/>
            <person name="Takami H."/>
        </authorList>
    </citation>
    <scope>NUCLEOTIDE SEQUENCE [LARGE SCALE GENOMIC DNA]</scope>
</reference>
<keyword evidence="1" id="KW-1133">Transmembrane helix</keyword>
<dbReference type="EMBL" id="AP011851">
    <property type="protein sequence ID" value="BAJ47993.1"/>
    <property type="molecule type" value="Genomic_DNA"/>
</dbReference>
<dbReference type="EMBL" id="BA000048">
    <property type="protein sequence ID" value="BAJ50791.1"/>
    <property type="molecule type" value="Genomic_DNA"/>
</dbReference>
<evidence type="ECO:0000256" key="1">
    <source>
        <dbReference type="SAM" id="Phobius"/>
    </source>
</evidence>
<keyword evidence="1" id="KW-0812">Transmembrane</keyword>
<organism evidence="2 4">
    <name type="scientific">Caldiarchaeum subterraneum</name>
    <dbReference type="NCBI Taxonomy" id="311458"/>
    <lineage>
        <taxon>Archaea</taxon>
        <taxon>Nitrososphaerota</taxon>
        <taxon>Candidatus Caldarchaeales</taxon>
        <taxon>Candidatus Caldarchaeaceae</taxon>
        <taxon>Candidatus Caldarchaeum</taxon>
    </lineage>
</organism>
<proteinExistence type="predicted"/>
<evidence type="ECO:0000313" key="2">
    <source>
        <dbReference type="EMBL" id="BAJ47993.1"/>
    </source>
</evidence>
<dbReference type="KEGG" id="csu:CSUB_C0936"/>